<keyword evidence="5" id="KW-0732">Signal</keyword>
<feature type="chain" id="PRO_5038991085" evidence="5">
    <location>
        <begin position="25"/>
        <end position="554"/>
    </location>
</feature>
<dbReference type="PANTHER" id="PTHR34597">
    <property type="entry name" value="SLR1661 PROTEIN"/>
    <property type="match status" value="1"/>
</dbReference>
<name>A0A1I3FXS4_SELRU</name>
<feature type="domain" description="Haemolysin activator HlyB C-terminal" evidence="6">
    <location>
        <begin position="233"/>
        <end position="515"/>
    </location>
</feature>
<keyword evidence="1" id="KW-0472">Membrane</keyword>
<dbReference type="AlphaFoldDB" id="A0A1I3FXS4"/>
<sequence>MKSFKSLGVSLVVGILAGSYAMPAAEAEMGPDVAGIQLEKDRRDMERERVREQIAEDEAAKNKKVEQEKKSQEAEAEIAINFELRQVTYNSSEILTPEEIHAVTAEYIGRKVTVKDLQAMAEKITALYQQKGYMTCGAVLPPQRIHEGVVEIRLIEGKTGGITITGNQHTRAGYITDRLGLKSGEVTNTDKLNRDLRWFHGTNDVQLRVVVKPGKQEGTTDYEIIAFEPQNQTVTLYMDNDGYDSSGRWRQGIFYTLRSLTGSRDVLRATFLRSQGTRAWSLGYSVPISQKGMRLELDYSANKTEVTNGELKPFGVEGKSTSYSLTWRVPFQITEHSRHEAGLQYAHQTAKTEAGHGTKSIVPWVDDKIQRIIPYVSFTHYGDNSVFYHKHSFVFSRSSELDGKSDTARIYRLNSFWQKRYHGGQFLQARLDGQWSSSSFLTASSNRFFIGGVNSVRGYEEGFIGGERGLSAGVEYHIPLDKARYFSVFPFFDWGTVAGDTAPEHRTLMSAGFGFEERYRNCYSTLTVGFPLKKDFYEKRQDSARIDFSVAATF</sequence>
<dbReference type="Pfam" id="PF03865">
    <property type="entry name" value="ShlB"/>
    <property type="match status" value="1"/>
</dbReference>
<reference evidence="8 9" key="1">
    <citation type="submission" date="2016-10" db="EMBL/GenBank/DDBJ databases">
        <authorList>
            <person name="de Groot N.N."/>
        </authorList>
    </citation>
    <scope>NUCLEOTIDE SEQUENCE [LARGE SCALE GENOMIC DNA]</scope>
    <source>
        <strain evidence="8 9">Z108</strain>
    </source>
</reference>
<dbReference type="RefSeq" id="WP_075444572.1">
    <property type="nucleotide sequence ID" value="NZ_FOQK01000018.1"/>
</dbReference>
<dbReference type="EMBL" id="FOQK01000018">
    <property type="protein sequence ID" value="SFI16026.1"/>
    <property type="molecule type" value="Genomic_DNA"/>
</dbReference>
<keyword evidence="3" id="KW-0998">Cell outer membrane</keyword>
<dbReference type="PANTHER" id="PTHR34597:SF1">
    <property type="entry name" value="HEME_HEMOPEXIN TRANSPORTER PROTEIN HUXB"/>
    <property type="match status" value="1"/>
</dbReference>
<evidence type="ECO:0000256" key="4">
    <source>
        <dbReference type="SAM" id="MobiDB-lite"/>
    </source>
</evidence>
<evidence type="ECO:0000313" key="9">
    <source>
        <dbReference type="Proteomes" id="UP000183639"/>
    </source>
</evidence>
<dbReference type="GO" id="GO:0098046">
    <property type="term" value="C:type V protein secretion system complex"/>
    <property type="evidence" value="ECO:0007669"/>
    <property type="project" value="TreeGrafter"/>
</dbReference>
<accession>A0A1I3FXS4</accession>
<proteinExistence type="predicted"/>
<keyword evidence="2" id="KW-0812">Transmembrane</keyword>
<dbReference type="Gene3D" id="2.40.160.50">
    <property type="entry name" value="membrane protein fhac: a member of the omp85/tpsb transporter family"/>
    <property type="match status" value="1"/>
</dbReference>
<evidence type="ECO:0000259" key="6">
    <source>
        <dbReference type="Pfam" id="PF03865"/>
    </source>
</evidence>
<gene>
    <name evidence="8" type="ORF">SAMN04487861_11820</name>
</gene>
<dbReference type="InterPro" id="IPR005565">
    <property type="entry name" value="Hemolysn_activator_HlyB_C"/>
</dbReference>
<evidence type="ECO:0000256" key="3">
    <source>
        <dbReference type="ARBA" id="ARBA00023237"/>
    </source>
</evidence>
<dbReference type="InterPro" id="IPR051544">
    <property type="entry name" value="TPS_OM_transporter"/>
</dbReference>
<keyword evidence="1" id="KW-1134">Transmembrane beta strand</keyword>
<dbReference type="Proteomes" id="UP000183639">
    <property type="component" value="Unassembled WGS sequence"/>
</dbReference>
<dbReference type="Gene3D" id="3.10.20.310">
    <property type="entry name" value="membrane protein fhac"/>
    <property type="match status" value="1"/>
</dbReference>
<evidence type="ECO:0000313" key="8">
    <source>
        <dbReference type="EMBL" id="SFI16026.1"/>
    </source>
</evidence>
<evidence type="ECO:0000256" key="2">
    <source>
        <dbReference type="ARBA" id="ARBA00022692"/>
    </source>
</evidence>
<feature type="domain" description="Polypeptide-transport-associated ShlB-type" evidence="7">
    <location>
        <begin position="82"/>
        <end position="157"/>
    </location>
</feature>
<feature type="region of interest" description="Disordered" evidence="4">
    <location>
        <begin position="36"/>
        <end position="70"/>
    </location>
</feature>
<feature type="compositionally biased region" description="Basic and acidic residues" evidence="4">
    <location>
        <begin position="38"/>
        <end position="70"/>
    </location>
</feature>
<dbReference type="GO" id="GO:0008320">
    <property type="term" value="F:protein transmembrane transporter activity"/>
    <property type="evidence" value="ECO:0007669"/>
    <property type="project" value="TreeGrafter"/>
</dbReference>
<evidence type="ECO:0000256" key="1">
    <source>
        <dbReference type="ARBA" id="ARBA00022452"/>
    </source>
</evidence>
<dbReference type="InterPro" id="IPR013686">
    <property type="entry name" value="Polypept-transport_assoc_ShlB"/>
</dbReference>
<dbReference type="Pfam" id="PF08479">
    <property type="entry name" value="POTRA_2"/>
    <property type="match status" value="1"/>
</dbReference>
<dbReference type="GO" id="GO:0046819">
    <property type="term" value="P:protein secretion by the type V secretion system"/>
    <property type="evidence" value="ECO:0007669"/>
    <property type="project" value="TreeGrafter"/>
</dbReference>
<protein>
    <submittedName>
        <fullName evidence="8">Hemolysin activation/secretion protein</fullName>
    </submittedName>
</protein>
<dbReference type="OrthoDB" id="290122at2"/>
<feature type="signal peptide" evidence="5">
    <location>
        <begin position="1"/>
        <end position="24"/>
    </location>
</feature>
<evidence type="ECO:0000256" key="5">
    <source>
        <dbReference type="SAM" id="SignalP"/>
    </source>
</evidence>
<evidence type="ECO:0000259" key="7">
    <source>
        <dbReference type="Pfam" id="PF08479"/>
    </source>
</evidence>
<organism evidence="8 9">
    <name type="scientific">Selenomonas ruminantium</name>
    <dbReference type="NCBI Taxonomy" id="971"/>
    <lineage>
        <taxon>Bacteria</taxon>
        <taxon>Bacillati</taxon>
        <taxon>Bacillota</taxon>
        <taxon>Negativicutes</taxon>
        <taxon>Selenomonadales</taxon>
        <taxon>Selenomonadaceae</taxon>
        <taxon>Selenomonas</taxon>
    </lineage>
</organism>